<reference evidence="2" key="1">
    <citation type="journal article" date="2014" name="Int. J. Syst. Evol. Microbiol.">
        <title>Complete genome sequence of Corynebacterium casei LMG S-19264T (=DSM 44701T), isolated from a smear-ripened cheese.</title>
        <authorList>
            <consortium name="US DOE Joint Genome Institute (JGI-PGF)"/>
            <person name="Walter F."/>
            <person name="Albersmeier A."/>
            <person name="Kalinowski J."/>
            <person name="Ruckert C."/>
        </authorList>
    </citation>
    <scope>NUCLEOTIDE SEQUENCE</scope>
    <source>
        <strain evidence="2">JCM 19831</strain>
    </source>
</reference>
<name>A0A917X7X3_9ACTN</name>
<proteinExistence type="predicted"/>
<evidence type="ECO:0000256" key="1">
    <source>
        <dbReference type="SAM" id="MobiDB-lite"/>
    </source>
</evidence>
<dbReference type="AlphaFoldDB" id="A0A917X7X3"/>
<sequence>MSDMEYGTYEAGAESGELEHVQEASGSEADYNSDFAVYEQDTESAESTDFQQGRHVEFEDPSGARYEETEFTNYSHDQYDSNHIFAAEGSESAHTAQFVELDALREQFASNFEAGTVFQGDAGQLGAASA</sequence>
<protein>
    <submittedName>
        <fullName evidence="2">Uncharacterized protein</fullName>
    </submittedName>
</protein>
<gene>
    <name evidence="2" type="ORF">GCM10007977_104400</name>
</gene>
<comment type="caution">
    <text evidence="2">The sequence shown here is derived from an EMBL/GenBank/DDBJ whole genome shotgun (WGS) entry which is preliminary data.</text>
</comment>
<reference evidence="2" key="2">
    <citation type="submission" date="2020-09" db="EMBL/GenBank/DDBJ databases">
        <authorList>
            <person name="Sun Q."/>
            <person name="Ohkuma M."/>
        </authorList>
    </citation>
    <scope>NUCLEOTIDE SEQUENCE</scope>
    <source>
        <strain evidence="2">JCM 19831</strain>
    </source>
</reference>
<dbReference type="RefSeq" id="WP_190257580.1">
    <property type="nucleotide sequence ID" value="NZ_BMPI01000103.1"/>
</dbReference>
<dbReference type="Proteomes" id="UP000642070">
    <property type="component" value="Unassembled WGS sequence"/>
</dbReference>
<keyword evidence="3" id="KW-1185">Reference proteome</keyword>
<accession>A0A917X7X3</accession>
<evidence type="ECO:0000313" key="2">
    <source>
        <dbReference type="EMBL" id="GGM85698.1"/>
    </source>
</evidence>
<organism evidence="2 3">
    <name type="scientific">Dactylosporangium sucinum</name>
    <dbReference type="NCBI Taxonomy" id="1424081"/>
    <lineage>
        <taxon>Bacteria</taxon>
        <taxon>Bacillati</taxon>
        <taxon>Actinomycetota</taxon>
        <taxon>Actinomycetes</taxon>
        <taxon>Micromonosporales</taxon>
        <taxon>Micromonosporaceae</taxon>
        <taxon>Dactylosporangium</taxon>
    </lineage>
</organism>
<feature type="region of interest" description="Disordered" evidence="1">
    <location>
        <begin position="1"/>
        <end position="53"/>
    </location>
</feature>
<evidence type="ECO:0000313" key="3">
    <source>
        <dbReference type="Proteomes" id="UP000642070"/>
    </source>
</evidence>
<dbReference type="EMBL" id="BMPI01000103">
    <property type="protein sequence ID" value="GGM85698.1"/>
    <property type="molecule type" value="Genomic_DNA"/>
</dbReference>